<dbReference type="InterPro" id="IPR050079">
    <property type="entry name" value="DEAD_box_RNA_helicase"/>
</dbReference>
<dbReference type="SMART" id="SM00490">
    <property type="entry name" value="HELICc"/>
    <property type="match status" value="1"/>
</dbReference>
<keyword evidence="5" id="KW-0067">ATP-binding</keyword>
<dbReference type="InterPro" id="IPR027417">
    <property type="entry name" value="P-loop_NTPase"/>
</dbReference>
<dbReference type="InterPro" id="IPR001650">
    <property type="entry name" value="Helicase_C-like"/>
</dbReference>
<dbReference type="EMBL" id="HBIA01008329">
    <property type="protein sequence ID" value="CAE0232423.1"/>
    <property type="molecule type" value="Transcribed_RNA"/>
</dbReference>
<sequence length="266" mass="30815">MQPQIEETVRQVMTNDVVKVQIGIRNSTSSKVTQHLTYCGSEEQKLATLRQQLQDGYKPPLLIFVQSKERAKQLFKELRFAGMNVESIHADKKKEERDEIIKRFRVGQVWILICTDLMSRGIDFKTVNEVLNYDFPQSLVSYIHRIGRTGRGGREGKATTYFTDDDKQFLRTIANVMHKSGQEVQDWMLKLPQCETREWKRVEKVPTVRKIITSRPKANVPKRFLKKVEKNMKKMDKFKIPATSQEFEADPADTAADDDGFTVVTE</sequence>
<dbReference type="SUPFAM" id="SSF52540">
    <property type="entry name" value="P-loop containing nucleoside triphosphate hydrolases"/>
    <property type="match status" value="1"/>
</dbReference>
<accession>A0A7S3CMN0</accession>
<dbReference type="CDD" id="cd18787">
    <property type="entry name" value="SF2_C_DEAD"/>
    <property type="match status" value="1"/>
</dbReference>
<keyword evidence="6" id="KW-0694">RNA-binding</keyword>
<organism evidence="10">
    <name type="scientific">Strombidium rassoulzadegani</name>
    <dbReference type="NCBI Taxonomy" id="1082188"/>
    <lineage>
        <taxon>Eukaryota</taxon>
        <taxon>Sar</taxon>
        <taxon>Alveolata</taxon>
        <taxon>Ciliophora</taxon>
        <taxon>Intramacronucleata</taxon>
        <taxon>Spirotrichea</taxon>
        <taxon>Oligotrichia</taxon>
        <taxon>Strombidiidae</taxon>
        <taxon>Strombidium</taxon>
    </lineage>
</organism>
<dbReference type="GO" id="GO:0005524">
    <property type="term" value="F:ATP binding"/>
    <property type="evidence" value="ECO:0007669"/>
    <property type="project" value="UniProtKB-KW"/>
</dbReference>
<dbReference type="PANTHER" id="PTHR47959:SF15">
    <property type="entry name" value="RNA HELICASE"/>
    <property type="match status" value="1"/>
</dbReference>
<keyword evidence="2" id="KW-0547">Nucleotide-binding</keyword>
<name>A0A7S3CMN0_9SPIT</name>
<dbReference type="AlphaFoldDB" id="A0A7S3CMN0"/>
<dbReference type="EC" id="3.6.4.13" evidence="1"/>
<evidence type="ECO:0000256" key="8">
    <source>
        <dbReference type="SAM" id="MobiDB-lite"/>
    </source>
</evidence>
<dbReference type="GO" id="GO:0005829">
    <property type="term" value="C:cytosol"/>
    <property type="evidence" value="ECO:0007669"/>
    <property type="project" value="TreeGrafter"/>
</dbReference>
<evidence type="ECO:0000256" key="6">
    <source>
        <dbReference type="ARBA" id="ARBA00022884"/>
    </source>
</evidence>
<comment type="catalytic activity">
    <reaction evidence="7">
        <text>ATP + H2O = ADP + phosphate + H(+)</text>
        <dbReference type="Rhea" id="RHEA:13065"/>
        <dbReference type="ChEBI" id="CHEBI:15377"/>
        <dbReference type="ChEBI" id="CHEBI:15378"/>
        <dbReference type="ChEBI" id="CHEBI:30616"/>
        <dbReference type="ChEBI" id="CHEBI:43474"/>
        <dbReference type="ChEBI" id="CHEBI:456216"/>
        <dbReference type="EC" id="3.6.4.13"/>
    </reaction>
</comment>
<evidence type="ECO:0000256" key="2">
    <source>
        <dbReference type="ARBA" id="ARBA00022741"/>
    </source>
</evidence>
<evidence type="ECO:0000256" key="7">
    <source>
        <dbReference type="ARBA" id="ARBA00047984"/>
    </source>
</evidence>
<dbReference type="GO" id="GO:0003723">
    <property type="term" value="F:RNA binding"/>
    <property type="evidence" value="ECO:0007669"/>
    <property type="project" value="UniProtKB-KW"/>
</dbReference>
<keyword evidence="4" id="KW-0347">Helicase</keyword>
<feature type="region of interest" description="Disordered" evidence="8">
    <location>
        <begin position="242"/>
        <end position="261"/>
    </location>
</feature>
<dbReference type="Gene3D" id="3.40.50.300">
    <property type="entry name" value="P-loop containing nucleotide triphosphate hydrolases"/>
    <property type="match status" value="1"/>
</dbReference>
<dbReference type="GO" id="GO:0016787">
    <property type="term" value="F:hydrolase activity"/>
    <property type="evidence" value="ECO:0007669"/>
    <property type="project" value="UniProtKB-KW"/>
</dbReference>
<dbReference type="GO" id="GO:0003724">
    <property type="term" value="F:RNA helicase activity"/>
    <property type="evidence" value="ECO:0007669"/>
    <property type="project" value="UniProtKB-EC"/>
</dbReference>
<feature type="compositionally biased region" description="Acidic residues" evidence="8">
    <location>
        <begin position="247"/>
        <end position="260"/>
    </location>
</feature>
<reference evidence="10" key="1">
    <citation type="submission" date="2021-01" db="EMBL/GenBank/DDBJ databases">
        <authorList>
            <person name="Corre E."/>
            <person name="Pelletier E."/>
            <person name="Niang G."/>
            <person name="Scheremetjew M."/>
            <person name="Finn R."/>
            <person name="Kale V."/>
            <person name="Holt S."/>
            <person name="Cochrane G."/>
            <person name="Meng A."/>
            <person name="Brown T."/>
            <person name="Cohen L."/>
        </authorList>
    </citation>
    <scope>NUCLEOTIDE SEQUENCE</scope>
    <source>
        <strain evidence="10">Ras09</strain>
    </source>
</reference>
<protein>
    <recommendedName>
        <fullName evidence="1">RNA helicase</fullName>
        <ecNumber evidence="1">3.6.4.13</ecNumber>
    </recommendedName>
</protein>
<evidence type="ECO:0000313" key="10">
    <source>
        <dbReference type="EMBL" id="CAE0232423.1"/>
    </source>
</evidence>
<evidence type="ECO:0000256" key="1">
    <source>
        <dbReference type="ARBA" id="ARBA00012552"/>
    </source>
</evidence>
<evidence type="ECO:0000256" key="4">
    <source>
        <dbReference type="ARBA" id="ARBA00022806"/>
    </source>
</evidence>
<dbReference type="Pfam" id="PF00271">
    <property type="entry name" value="Helicase_C"/>
    <property type="match status" value="1"/>
</dbReference>
<evidence type="ECO:0000256" key="5">
    <source>
        <dbReference type="ARBA" id="ARBA00022840"/>
    </source>
</evidence>
<evidence type="ECO:0000259" key="9">
    <source>
        <dbReference type="PROSITE" id="PS51194"/>
    </source>
</evidence>
<keyword evidence="3" id="KW-0378">Hydrolase</keyword>
<proteinExistence type="predicted"/>
<feature type="domain" description="Helicase C-terminal" evidence="9">
    <location>
        <begin position="41"/>
        <end position="192"/>
    </location>
</feature>
<dbReference type="PANTHER" id="PTHR47959">
    <property type="entry name" value="ATP-DEPENDENT RNA HELICASE RHLE-RELATED"/>
    <property type="match status" value="1"/>
</dbReference>
<dbReference type="PROSITE" id="PS51194">
    <property type="entry name" value="HELICASE_CTER"/>
    <property type="match status" value="1"/>
</dbReference>
<evidence type="ECO:0000256" key="3">
    <source>
        <dbReference type="ARBA" id="ARBA00022801"/>
    </source>
</evidence>
<gene>
    <name evidence="10" type="ORF">SRAS04492_LOCUS4221</name>
</gene>